<feature type="region of interest" description="Disordered" evidence="1">
    <location>
        <begin position="18"/>
        <end position="56"/>
    </location>
</feature>
<evidence type="ECO:0000313" key="4">
    <source>
        <dbReference type="Proteomes" id="UP000254869"/>
    </source>
</evidence>
<dbReference type="Proteomes" id="UP000254869">
    <property type="component" value="Unassembled WGS sequence"/>
</dbReference>
<protein>
    <submittedName>
        <fullName evidence="3">Uncharacterized protein</fullName>
    </submittedName>
</protein>
<feature type="compositionally biased region" description="Low complexity" evidence="1">
    <location>
        <begin position="18"/>
        <end position="34"/>
    </location>
</feature>
<sequence>MKPVFIATMIVAAALGAPAATAAAPDAGSAGAPWAPAPPPPGPPPGPPPVEGAPCNYGGVEDGGLWVHLEGGNAAHYGTEWMCEHNPDKPWP</sequence>
<keyword evidence="4" id="KW-1185">Reference proteome</keyword>
<comment type="caution">
    <text evidence="3">The sequence shown here is derived from an EMBL/GenBank/DDBJ whole genome shotgun (WGS) entry which is preliminary data.</text>
</comment>
<feature type="compositionally biased region" description="Pro residues" evidence="1">
    <location>
        <begin position="35"/>
        <end position="51"/>
    </location>
</feature>
<proteinExistence type="predicted"/>
<dbReference type="AlphaFoldDB" id="A0A370HTT6"/>
<feature type="chain" id="PRO_5016621612" evidence="2">
    <location>
        <begin position="23"/>
        <end position="92"/>
    </location>
</feature>
<evidence type="ECO:0000256" key="1">
    <source>
        <dbReference type="SAM" id="MobiDB-lite"/>
    </source>
</evidence>
<accession>A0A370HTT6</accession>
<organism evidence="3 4">
    <name type="scientific">Nocardia pseudobrasiliensis</name>
    <dbReference type="NCBI Taxonomy" id="45979"/>
    <lineage>
        <taxon>Bacteria</taxon>
        <taxon>Bacillati</taxon>
        <taxon>Actinomycetota</taxon>
        <taxon>Actinomycetes</taxon>
        <taxon>Mycobacteriales</taxon>
        <taxon>Nocardiaceae</taxon>
        <taxon>Nocardia</taxon>
    </lineage>
</organism>
<evidence type="ECO:0000256" key="2">
    <source>
        <dbReference type="SAM" id="SignalP"/>
    </source>
</evidence>
<dbReference type="EMBL" id="QQBC01000015">
    <property type="protein sequence ID" value="RDI60384.1"/>
    <property type="molecule type" value="Genomic_DNA"/>
</dbReference>
<name>A0A370HTT6_9NOCA</name>
<keyword evidence="2" id="KW-0732">Signal</keyword>
<dbReference type="RefSeq" id="WP_114755918.1">
    <property type="nucleotide sequence ID" value="NZ_QQBC01000015.1"/>
</dbReference>
<reference evidence="3 4" key="1">
    <citation type="submission" date="2018-07" db="EMBL/GenBank/DDBJ databases">
        <title>Genomic Encyclopedia of Type Strains, Phase IV (KMG-IV): sequencing the most valuable type-strain genomes for metagenomic binning, comparative biology and taxonomic classification.</title>
        <authorList>
            <person name="Goeker M."/>
        </authorList>
    </citation>
    <scope>NUCLEOTIDE SEQUENCE [LARGE SCALE GENOMIC DNA]</scope>
    <source>
        <strain evidence="3 4">DSM 44290</strain>
    </source>
</reference>
<evidence type="ECO:0000313" key="3">
    <source>
        <dbReference type="EMBL" id="RDI60384.1"/>
    </source>
</evidence>
<feature type="signal peptide" evidence="2">
    <location>
        <begin position="1"/>
        <end position="22"/>
    </location>
</feature>
<gene>
    <name evidence="3" type="ORF">DFR76_11512</name>
</gene>